<evidence type="ECO:0000313" key="2">
    <source>
        <dbReference type="Proteomes" id="UP000593564"/>
    </source>
</evidence>
<comment type="caution">
    <text evidence="1">The sequence shown here is derived from an EMBL/GenBank/DDBJ whole genome shotgun (WGS) entry which is preliminary data.</text>
</comment>
<dbReference type="Proteomes" id="UP000593564">
    <property type="component" value="Unassembled WGS sequence"/>
</dbReference>
<dbReference type="AlphaFoldDB" id="A0A7J7I9E9"/>
<protein>
    <submittedName>
        <fullName evidence="1">Uncharacterized protein</fullName>
    </submittedName>
</protein>
<organism evidence="1 2">
    <name type="scientific">Camellia sinensis</name>
    <name type="common">Tea plant</name>
    <name type="synonym">Thea sinensis</name>
    <dbReference type="NCBI Taxonomy" id="4442"/>
    <lineage>
        <taxon>Eukaryota</taxon>
        <taxon>Viridiplantae</taxon>
        <taxon>Streptophyta</taxon>
        <taxon>Embryophyta</taxon>
        <taxon>Tracheophyta</taxon>
        <taxon>Spermatophyta</taxon>
        <taxon>Magnoliopsida</taxon>
        <taxon>eudicotyledons</taxon>
        <taxon>Gunneridae</taxon>
        <taxon>Pentapetalae</taxon>
        <taxon>asterids</taxon>
        <taxon>Ericales</taxon>
        <taxon>Theaceae</taxon>
        <taxon>Camellia</taxon>
    </lineage>
</organism>
<dbReference type="EMBL" id="JACBKZ010000001">
    <property type="protein sequence ID" value="KAF5961156.1"/>
    <property type="molecule type" value="Genomic_DNA"/>
</dbReference>
<evidence type="ECO:0000313" key="1">
    <source>
        <dbReference type="EMBL" id="KAF5961156.1"/>
    </source>
</evidence>
<sequence length="57" mass="6275">MFPEPSSSLIVALFLNKKNFPISLSFRSVHQTLPTISSLRPLGLPLFIFASALYLPG</sequence>
<reference evidence="1 2" key="2">
    <citation type="submission" date="2020-07" db="EMBL/GenBank/DDBJ databases">
        <title>Genome assembly of wild tea tree DASZ reveals pedigree and selection history of tea varieties.</title>
        <authorList>
            <person name="Zhang W."/>
        </authorList>
    </citation>
    <scope>NUCLEOTIDE SEQUENCE [LARGE SCALE GENOMIC DNA]</scope>
    <source>
        <strain evidence="2">cv. G240</strain>
        <tissue evidence="1">Leaf</tissue>
    </source>
</reference>
<proteinExistence type="predicted"/>
<accession>A0A7J7I9E9</accession>
<reference evidence="2" key="1">
    <citation type="journal article" date="2020" name="Nat. Commun.">
        <title>Genome assembly of wild tea tree DASZ reveals pedigree and selection history of tea varieties.</title>
        <authorList>
            <person name="Zhang W."/>
            <person name="Zhang Y."/>
            <person name="Qiu H."/>
            <person name="Guo Y."/>
            <person name="Wan H."/>
            <person name="Zhang X."/>
            <person name="Scossa F."/>
            <person name="Alseekh S."/>
            <person name="Zhang Q."/>
            <person name="Wang P."/>
            <person name="Xu L."/>
            <person name="Schmidt M.H."/>
            <person name="Jia X."/>
            <person name="Li D."/>
            <person name="Zhu A."/>
            <person name="Guo F."/>
            <person name="Chen W."/>
            <person name="Ni D."/>
            <person name="Usadel B."/>
            <person name="Fernie A.R."/>
            <person name="Wen W."/>
        </authorList>
    </citation>
    <scope>NUCLEOTIDE SEQUENCE [LARGE SCALE GENOMIC DNA]</scope>
    <source>
        <strain evidence="2">cv. G240</strain>
    </source>
</reference>
<gene>
    <name evidence="1" type="ORF">HYC85_002365</name>
</gene>
<keyword evidence="2" id="KW-1185">Reference proteome</keyword>
<name>A0A7J7I9E9_CAMSI</name>